<organism evidence="1 2">
    <name type="scientific">Pleurodeles waltl</name>
    <name type="common">Iberian ribbed newt</name>
    <dbReference type="NCBI Taxonomy" id="8319"/>
    <lineage>
        <taxon>Eukaryota</taxon>
        <taxon>Metazoa</taxon>
        <taxon>Chordata</taxon>
        <taxon>Craniata</taxon>
        <taxon>Vertebrata</taxon>
        <taxon>Euteleostomi</taxon>
        <taxon>Amphibia</taxon>
        <taxon>Batrachia</taxon>
        <taxon>Caudata</taxon>
        <taxon>Salamandroidea</taxon>
        <taxon>Salamandridae</taxon>
        <taxon>Pleurodelinae</taxon>
        <taxon>Pleurodeles</taxon>
    </lineage>
</organism>
<sequence>MSNNLRRLYTLLYNKRHPSDPAAMIVSVDLEKAFDTVRWDYLEAVMLRVGFRPYWGRGGLNYFTPTLQQGSRLGTRYPPVTISTKGLDRAARSRFIMIAGTLERATLGRRGPITH</sequence>
<dbReference type="AlphaFoldDB" id="A0AAV7WM27"/>
<protein>
    <recommendedName>
        <fullName evidence="3">Reverse transcriptase domain-containing protein</fullName>
    </recommendedName>
</protein>
<accession>A0AAV7WM27</accession>
<dbReference type="EMBL" id="JANPWB010000001">
    <property type="protein sequence ID" value="KAJ1213677.1"/>
    <property type="molecule type" value="Genomic_DNA"/>
</dbReference>
<evidence type="ECO:0000313" key="1">
    <source>
        <dbReference type="EMBL" id="KAJ1213677.1"/>
    </source>
</evidence>
<proteinExistence type="predicted"/>
<evidence type="ECO:0008006" key="3">
    <source>
        <dbReference type="Google" id="ProtNLM"/>
    </source>
</evidence>
<keyword evidence="2" id="KW-1185">Reference proteome</keyword>
<evidence type="ECO:0000313" key="2">
    <source>
        <dbReference type="Proteomes" id="UP001066276"/>
    </source>
</evidence>
<name>A0AAV7WM27_PLEWA</name>
<comment type="caution">
    <text evidence="1">The sequence shown here is derived from an EMBL/GenBank/DDBJ whole genome shotgun (WGS) entry which is preliminary data.</text>
</comment>
<dbReference type="Proteomes" id="UP001066276">
    <property type="component" value="Chromosome 1_1"/>
</dbReference>
<gene>
    <name evidence="1" type="ORF">NDU88_001309</name>
</gene>
<reference evidence="1" key="1">
    <citation type="journal article" date="2022" name="bioRxiv">
        <title>Sequencing and chromosome-scale assembly of the giantPleurodeles waltlgenome.</title>
        <authorList>
            <person name="Brown T."/>
            <person name="Elewa A."/>
            <person name="Iarovenko S."/>
            <person name="Subramanian E."/>
            <person name="Araus A.J."/>
            <person name="Petzold A."/>
            <person name="Susuki M."/>
            <person name="Suzuki K.-i.T."/>
            <person name="Hayashi T."/>
            <person name="Toyoda A."/>
            <person name="Oliveira C."/>
            <person name="Osipova E."/>
            <person name="Leigh N.D."/>
            <person name="Simon A."/>
            <person name="Yun M.H."/>
        </authorList>
    </citation>
    <scope>NUCLEOTIDE SEQUENCE</scope>
    <source>
        <strain evidence="1">20211129_DDA</strain>
        <tissue evidence="1">Liver</tissue>
    </source>
</reference>